<proteinExistence type="predicted"/>
<dbReference type="EMBL" id="JBEPMX010000003">
    <property type="protein sequence ID" value="MET3682717.1"/>
    <property type="molecule type" value="Genomic_DNA"/>
</dbReference>
<feature type="transmembrane region" description="Helical" evidence="1">
    <location>
        <begin position="12"/>
        <end position="35"/>
    </location>
</feature>
<dbReference type="RefSeq" id="WP_354219332.1">
    <property type="nucleotide sequence ID" value="NZ_JBEPMX010000003.1"/>
</dbReference>
<sequence>MMNGQMGGNFFGSFMFGSIMIIIIVLIVLIFLWMFKSSNENQTTQNKDSLDVLKTRLAKGEITEEEYERLKKKIES</sequence>
<keyword evidence="1" id="KW-0812">Transmembrane</keyword>
<dbReference type="InterPro" id="IPR018649">
    <property type="entry name" value="SHOCT"/>
</dbReference>
<name>A0ABV2KT10_9BACI</name>
<gene>
    <name evidence="3" type="ORF">ABID56_000807</name>
</gene>
<evidence type="ECO:0000256" key="1">
    <source>
        <dbReference type="SAM" id="Phobius"/>
    </source>
</evidence>
<dbReference type="Pfam" id="PF09851">
    <property type="entry name" value="SHOCT"/>
    <property type="match status" value="1"/>
</dbReference>
<accession>A0ABV2KT10</accession>
<evidence type="ECO:0000259" key="2">
    <source>
        <dbReference type="Pfam" id="PF09851"/>
    </source>
</evidence>
<organism evidence="3 4">
    <name type="scientific">Alkalibacillus flavidus</name>
    <dbReference type="NCBI Taxonomy" id="546021"/>
    <lineage>
        <taxon>Bacteria</taxon>
        <taxon>Bacillati</taxon>
        <taxon>Bacillota</taxon>
        <taxon>Bacilli</taxon>
        <taxon>Bacillales</taxon>
        <taxon>Bacillaceae</taxon>
        <taxon>Alkalibacillus</taxon>
    </lineage>
</organism>
<reference evidence="3 4" key="1">
    <citation type="submission" date="2024-06" db="EMBL/GenBank/DDBJ databases">
        <title>Genomic Encyclopedia of Type Strains, Phase IV (KMG-IV): sequencing the most valuable type-strain genomes for metagenomic binning, comparative biology and taxonomic classification.</title>
        <authorList>
            <person name="Goeker M."/>
        </authorList>
    </citation>
    <scope>NUCLEOTIDE SEQUENCE [LARGE SCALE GENOMIC DNA]</scope>
    <source>
        <strain evidence="3 4">DSM 23520</strain>
    </source>
</reference>
<dbReference type="Proteomes" id="UP001549167">
    <property type="component" value="Unassembled WGS sequence"/>
</dbReference>
<evidence type="ECO:0000313" key="4">
    <source>
        <dbReference type="Proteomes" id="UP001549167"/>
    </source>
</evidence>
<keyword evidence="1" id="KW-0472">Membrane</keyword>
<feature type="domain" description="SHOCT" evidence="2">
    <location>
        <begin position="48"/>
        <end position="74"/>
    </location>
</feature>
<keyword evidence="4" id="KW-1185">Reference proteome</keyword>
<keyword evidence="1" id="KW-1133">Transmembrane helix</keyword>
<evidence type="ECO:0000313" key="3">
    <source>
        <dbReference type="EMBL" id="MET3682717.1"/>
    </source>
</evidence>
<comment type="caution">
    <text evidence="3">The sequence shown here is derived from an EMBL/GenBank/DDBJ whole genome shotgun (WGS) entry which is preliminary data.</text>
</comment>
<protein>
    <submittedName>
        <fullName evidence="3">Membrane protein</fullName>
    </submittedName>
</protein>